<evidence type="ECO:0000313" key="2">
    <source>
        <dbReference type="Proteomes" id="UP000667802"/>
    </source>
</evidence>
<name>A0AAP5IC14_9CYAN</name>
<protein>
    <submittedName>
        <fullName evidence="1">Uncharacterized protein</fullName>
    </submittedName>
</protein>
<dbReference type="AlphaFoldDB" id="A0AAP5IC14"/>
<evidence type="ECO:0000313" key="1">
    <source>
        <dbReference type="EMBL" id="MDR9898394.1"/>
    </source>
</evidence>
<comment type="caution">
    <text evidence="1">The sequence shown here is derived from an EMBL/GenBank/DDBJ whole genome shotgun (WGS) entry which is preliminary data.</text>
</comment>
<accession>A0AAP5IC14</accession>
<dbReference type="Proteomes" id="UP000667802">
    <property type="component" value="Unassembled WGS sequence"/>
</dbReference>
<organism evidence="1 2">
    <name type="scientific">Aetokthonos hydrillicola Thurmond2011</name>
    <dbReference type="NCBI Taxonomy" id="2712845"/>
    <lineage>
        <taxon>Bacteria</taxon>
        <taxon>Bacillati</taxon>
        <taxon>Cyanobacteriota</taxon>
        <taxon>Cyanophyceae</taxon>
        <taxon>Nostocales</taxon>
        <taxon>Hapalosiphonaceae</taxon>
        <taxon>Aetokthonos</taxon>
    </lineage>
</organism>
<proteinExistence type="predicted"/>
<sequence>MEFILTSDFQTIATEIASLVFPKTQFQVLSKEIGVGNVAITFKNPRDFSDNFRIRFYPKLKTLTVSGYSQQGIVHFNFYAENNNNCEWRNGGGSKIDRPSCVGERFEFLAKKFYPFLQEFFLGEVFDNFFISREFENAATEVATQAFPGFDFSLSYSKQRNKELYLSFRGARNIKLKTLKIPTKVPLTPESIYFNIDFRSHAKCLAIDTVWEGEQYLLFYNSIGNLSWSTLLLENINSPAKFGKEFENIAVTIYPILQEFFPG</sequence>
<gene>
    <name evidence="1" type="ORF">G7B40_028105</name>
</gene>
<reference evidence="2" key="1">
    <citation type="journal article" date="2021" name="Science">
        <title>Hunting the eagle killer: A cyanobacterial neurotoxin causes vacuolar myelinopathy.</title>
        <authorList>
            <person name="Breinlinger S."/>
            <person name="Phillips T.J."/>
            <person name="Haram B.N."/>
            <person name="Mares J."/>
            <person name="Martinez Yerena J.A."/>
            <person name="Hrouzek P."/>
            <person name="Sobotka R."/>
            <person name="Henderson W.M."/>
            <person name="Schmieder P."/>
            <person name="Williams S.M."/>
            <person name="Lauderdale J.D."/>
            <person name="Wilde H.D."/>
            <person name="Gerrin W."/>
            <person name="Kust A."/>
            <person name="Washington J.W."/>
            <person name="Wagner C."/>
            <person name="Geier B."/>
            <person name="Liebeke M."/>
            <person name="Enke H."/>
            <person name="Niedermeyer T.H.J."/>
            <person name="Wilde S.B."/>
        </authorList>
    </citation>
    <scope>NUCLEOTIDE SEQUENCE [LARGE SCALE GENOMIC DNA]</scope>
    <source>
        <strain evidence="2">Thurmond2011</strain>
    </source>
</reference>
<dbReference type="EMBL" id="JAALHA020000017">
    <property type="protein sequence ID" value="MDR9898394.1"/>
    <property type="molecule type" value="Genomic_DNA"/>
</dbReference>
<dbReference type="RefSeq" id="WP_208346093.1">
    <property type="nucleotide sequence ID" value="NZ_CAWQFN010000866.1"/>
</dbReference>
<keyword evidence="2" id="KW-1185">Reference proteome</keyword>